<name>A0A1B8G9M2_9PEZI</name>
<dbReference type="InterPro" id="IPR021264">
    <property type="entry name" value="AFUB_079030/YDR124W-like"/>
</dbReference>
<dbReference type="PANTHER" id="PTHR36102:SF1">
    <property type="entry name" value="YDR124W-LIKE HELICAL BUNDLE DOMAIN-CONTAINING PROTEIN"/>
    <property type="match status" value="1"/>
</dbReference>
<dbReference type="InterPro" id="IPR047092">
    <property type="entry name" value="AFUB_07903/YDR124W-like_hel"/>
</dbReference>
<keyword evidence="5" id="KW-1185">Reference proteome</keyword>
<feature type="compositionally biased region" description="Acidic residues" evidence="2">
    <location>
        <begin position="396"/>
        <end position="410"/>
    </location>
</feature>
<dbReference type="InterPro" id="IPR001138">
    <property type="entry name" value="Zn2Cys6_DnaBD"/>
</dbReference>
<organism evidence="4 5">
    <name type="scientific">Pseudogymnoascus verrucosus</name>
    <dbReference type="NCBI Taxonomy" id="342668"/>
    <lineage>
        <taxon>Eukaryota</taxon>
        <taxon>Fungi</taxon>
        <taxon>Dikarya</taxon>
        <taxon>Ascomycota</taxon>
        <taxon>Pezizomycotina</taxon>
        <taxon>Leotiomycetes</taxon>
        <taxon>Thelebolales</taxon>
        <taxon>Thelebolaceae</taxon>
        <taxon>Pseudogymnoascus</taxon>
    </lineage>
</organism>
<gene>
    <name evidence="4" type="ORF">VE01_09460</name>
</gene>
<dbReference type="SUPFAM" id="SSF57701">
    <property type="entry name" value="Zn2/Cys6 DNA-binding domain"/>
    <property type="match status" value="1"/>
</dbReference>
<feature type="domain" description="Zn(2)-C6 fungal-type" evidence="3">
    <location>
        <begin position="557"/>
        <end position="582"/>
    </location>
</feature>
<accession>A0A1B8G9M2</accession>
<dbReference type="InterPro" id="IPR036864">
    <property type="entry name" value="Zn2-C6_fun-type_DNA-bd_sf"/>
</dbReference>
<feature type="compositionally biased region" description="Gly residues" evidence="2">
    <location>
        <begin position="936"/>
        <end position="951"/>
    </location>
</feature>
<dbReference type="PROSITE" id="PS50048">
    <property type="entry name" value="ZN2_CY6_FUNGAL_2"/>
    <property type="match status" value="1"/>
</dbReference>
<evidence type="ECO:0000259" key="3">
    <source>
        <dbReference type="PROSITE" id="PS50048"/>
    </source>
</evidence>
<dbReference type="GO" id="GO:0008270">
    <property type="term" value="F:zinc ion binding"/>
    <property type="evidence" value="ECO:0007669"/>
    <property type="project" value="InterPro"/>
</dbReference>
<dbReference type="CDD" id="cd00067">
    <property type="entry name" value="GAL4"/>
    <property type="match status" value="1"/>
</dbReference>
<protein>
    <recommendedName>
        <fullName evidence="3">Zn(2)-C6 fungal-type domain-containing protein</fullName>
    </recommendedName>
</protein>
<dbReference type="Proteomes" id="UP000091956">
    <property type="component" value="Unassembled WGS sequence"/>
</dbReference>
<proteinExistence type="predicted"/>
<dbReference type="RefSeq" id="XP_018126266.1">
    <property type="nucleotide sequence ID" value="XM_018278874.1"/>
</dbReference>
<feature type="region of interest" description="Disordered" evidence="2">
    <location>
        <begin position="384"/>
        <end position="410"/>
    </location>
</feature>
<evidence type="ECO:0000313" key="4">
    <source>
        <dbReference type="EMBL" id="OBT92533.1"/>
    </source>
</evidence>
<dbReference type="GeneID" id="28842846"/>
<dbReference type="AlphaFoldDB" id="A0A1B8G9M2"/>
<dbReference type="EMBL" id="KV460266">
    <property type="protein sequence ID" value="OBT92533.1"/>
    <property type="molecule type" value="Genomic_DNA"/>
</dbReference>
<feature type="region of interest" description="Disordered" evidence="2">
    <location>
        <begin position="896"/>
        <end position="951"/>
    </location>
</feature>
<evidence type="ECO:0000256" key="2">
    <source>
        <dbReference type="SAM" id="MobiDB-lite"/>
    </source>
</evidence>
<feature type="compositionally biased region" description="Polar residues" evidence="2">
    <location>
        <begin position="186"/>
        <end position="206"/>
    </location>
</feature>
<evidence type="ECO:0000256" key="1">
    <source>
        <dbReference type="ARBA" id="ARBA00023242"/>
    </source>
</evidence>
<dbReference type="STRING" id="342668.A0A1B8G9M2"/>
<feature type="compositionally biased region" description="Basic and acidic residues" evidence="2">
    <location>
        <begin position="924"/>
        <end position="934"/>
    </location>
</feature>
<reference evidence="4 5" key="1">
    <citation type="submission" date="2016-03" db="EMBL/GenBank/DDBJ databases">
        <title>Comparative genomics of Pseudogymnoascus destructans, the fungus causing white-nose syndrome of bats.</title>
        <authorList>
            <person name="Palmer J.M."/>
            <person name="Drees K.P."/>
            <person name="Foster J.T."/>
            <person name="Lindner D.L."/>
        </authorList>
    </citation>
    <scope>NUCLEOTIDE SEQUENCE [LARGE SCALE GENOMIC DNA]</scope>
    <source>
        <strain evidence="4 5">UAMH 10579</strain>
    </source>
</reference>
<feature type="region of interest" description="Disordered" evidence="2">
    <location>
        <begin position="1"/>
        <end position="20"/>
    </location>
</feature>
<dbReference type="GO" id="GO:0000981">
    <property type="term" value="F:DNA-binding transcription factor activity, RNA polymerase II-specific"/>
    <property type="evidence" value="ECO:0007669"/>
    <property type="project" value="InterPro"/>
</dbReference>
<dbReference type="Pfam" id="PF11001">
    <property type="entry name" value="AFUB_07903_YDR124W_hel"/>
    <property type="match status" value="1"/>
</dbReference>
<dbReference type="Pfam" id="PF00172">
    <property type="entry name" value="Zn_clus"/>
    <property type="match status" value="1"/>
</dbReference>
<dbReference type="PANTHER" id="PTHR36102">
    <property type="entry name" value="CHROMOSOME 10, WHOLE GENOME SHOTGUN SEQUENCE"/>
    <property type="match status" value="1"/>
</dbReference>
<dbReference type="Gene3D" id="4.10.240.10">
    <property type="entry name" value="Zn(2)-C6 fungal-type DNA-binding domain"/>
    <property type="match status" value="1"/>
</dbReference>
<keyword evidence="1" id="KW-0539">Nucleus</keyword>
<feature type="region of interest" description="Disordered" evidence="2">
    <location>
        <begin position="272"/>
        <end position="295"/>
    </location>
</feature>
<reference evidence="5" key="2">
    <citation type="journal article" date="2018" name="Nat. Commun.">
        <title>Extreme sensitivity to ultraviolet light in the fungal pathogen causing white-nose syndrome of bats.</title>
        <authorList>
            <person name="Palmer J.M."/>
            <person name="Drees K.P."/>
            <person name="Foster J.T."/>
            <person name="Lindner D.L."/>
        </authorList>
    </citation>
    <scope>NUCLEOTIDE SEQUENCE [LARGE SCALE GENOMIC DNA]</scope>
    <source>
        <strain evidence="5">UAMH 10579</strain>
    </source>
</reference>
<sequence>MSYSIGPPKRSELPSNALRPDDEDVIQPYFDKEHKNPLALILSTLFGLISLDERPVGILYDPYLSLQPKPAAAAMPATLMTEPAPMDIGINVALNKYCGIESAAFALAVIHPDGQISTFVSDDMKTDPKSLFTPEFQNELLMGSGRQPLRHNMLNCEFSAEGTEMQSQTCNNARCRGQINASVRNRLSAPSNSANNDDYSTDSSRSPGGRKRIRAAVPATHTLPTRTISIGDDAARDDVYRQCLKDIQQNGCKVLGKAWVKLLEPKKQRTYPYTKGASKRPPWWPAMTGPNKIRHKEPDHLHKRERIILLMHILGLVVNQDSKSQARLRGVTVAKLEEVTREAMATWFADREKPKNAEKRPFLTQLFQVLYSEERYRRGELDGSTTVCVNDGAGVPDEEEDDDADYEDEGSDISPQLYQAQPILPTPLSSLSPLHTITSTTTAREDYQHTTYPACAWTTQEMNTYNSSAWPALPAAPSGPMQQQWHGSVFDGVPKTGFGGAGGDGWSLTITPPTGEKAKRDAENQLHAGNSYTIPDRHIADNSFSRKRPKPMGNRLCRKRKLKCTGTTPCHRCISSNETCTYERCMGRQLRPGPAQQEDAVTSILLSSSPHNSYASDDYEMGWEAPLLLSKQSGELTGAIAILSTDSLSSGKEVISSLEPLSAALSPATKEMSTMMRPSQHPAHPAPALSQEQQAMLSTNCFWCITYKPSGEKCTNGSGSGDHRMGLEPPPHLGNQNEELAETISSIYSLSGDKEAVSLERHSTAVSATVPETLKYNTSQTPTVEISTNLHNLVGSFCIQEGYGEPITNGDKFSIHYALFKSSEFEAYFSTYDRGTLDAVAQLKYDPLLWMLEDVLGKKLGDKYLYETHSGIKCLVEIVRVNGIWMNWQAEEAQAQDSKSFTPNEALPDKWDSHSMRSLSCADGESKSEGEDSRSGSGGGVGAGGAGASTA</sequence>
<evidence type="ECO:0000313" key="5">
    <source>
        <dbReference type="Proteomes" id="UP000091956"/>
    </source>
</evidence>
<feature type="region of interest" description="Disordered" evidence="2">
    <location>
        <begin position="186"/>
        <end position="213"/>
    </location>
</feature>